<proteinExistence type="predicted"/>
<gene>
    <name evidence="5" type="ORF">GWK10_07965</name>
</gene>
<protein>
    <submittedName>
        <fullName evidence="5">TonB-dependent receptor</fullName>
    </submittedName>
</protein>
<dbReference type="EMBL" id="JAABOQ010000003">
    <property type="protein sequence ID" value="NER17142.1"/>
    <property type="molecule type" value="Genomic_DNA"/>
</dbReference>
<dbReference type="Gene3D" id="2.60.40.1120">
    <property type="entry name" value="Carboxypeptidase-like, regulatory domain"/>
    <property type="match status" value="1"/>
</dbReference>
<organism evidence="5 6">
    <name type="scientific">Spongiivirga citrea</name>
    <dbReference type="NCBI Taxonomy" id="1481457"/>
    <lineage>
        <taxon>Bacteria</taxon>
        <taxon>Pseudomonadati</taxon>
        <taxon>Bacteroidota</taxon>
        <taxon>Flavobacteriia</taxon>
        <taxon>Flavobacteriales</taxon>
        <taxon>Flavobacteriaceae</taxon>
        <taxon>Spongiivirga</taxon>
    </lineage>
</organism>
<evidence type="ECO:0000313" key="6">
    <source>
        <dbReference type="Proteomes" id="UP000474296"/>
    </source>
</evidence>
<sequence length="905" mass="102516">MLRLFVLTCCLCVSYCCYSQPETVIVGTVLNERDVNPIVGVEVSVGTSQIFAITDEKGVFRIEKTGFGTHILNFIKRGFLTQQLQIKISDIGKIDIGQILLQPDIQTDQEENFISLSNADFAEDDILAQNTPSLLQATKDIFLRTAAFEFSSSFFRLRGLDASNNTILINGIKMNKFQTGRPQWSNWGGLNDATRNQEFVNGLGASNVDFGRALGSTNINMRASQMRKGTSISYAASNRSYRNRVMASYNSGESKSGWSYSLALSRRWAEQAYVQGSLYDANSVFIGVEKKLGDDHSFNITGIYTPNRRGRTSPVTQEIFDLKGNQYNEYWGFQDGEIRNSRERKVEEPIVMLNHFWNVSDKLNMNTNVAYQFGNSTSSRLDYRNANNPSATYYRKLPSYTLSRNPINFEEAFTNEQEFVANGQINWQSLYEQNLGDTSDYVLYDDRTEDKTIATNTIVNYRLTDKLALNAKAKYRQLNSANFAQLTDLLGGDDYINTSTFDNYQYDLLDPDRRIAEGDIFRYNYAINAQVTEGFVQLQGKSNMLDYFVAFSGATTTYIREGFFESEPYQGSSFGKGEQLNFVSYAGKAGATFKLSGRHLFQLNGMYEQRAPNIRNSYVNPRESHEIVANIPEEKLSSADASYIFRFPFLKGRLTGFYSQIDNANEVSFYFTDGIGGDAAAFVQEVIQGVGKTHFGGELGIESPITSTLKLKGVISFGQYTYSNNPNLILSSEDLENGFLDIGQTNLKDYKLANGPQRAYSVGFEYRDPEYWWFSPTVNFFSNAYVDVAPLPRSNNFFLDGDGLPLNNIDNDLARDLLKQEEFEPYMVVNAVGGKSWKVKDYYLGFFASINNILNETYKTGGFEQGRNSNYNQLKEDFERDRPVFGNKYWFGRGTNFFVGCYLRF</sequence>
<keyword evidence="5" id="KW-0675">Receptor</keyword>
<evidence type="ECO:0000256" key="4">
    <source>
        <dbReference type="SAM" id="SignalP"/>
    </source>
</evidence>
<evidence type="ECO:0000256" key="2">
    <source>
        <dbReference type="ARBA" id="ARBA00023136"/>
    </source>
</evidence>
<dbReference type="AlphaFoldDB" id="A0A6M0CHZ2"/>
<evidence type="ECO:0000256" key="3">
    <source>
        <dbReference type="ARBA" id="ARBA00023237"/>
    </source>
</evidence>
<keyword evidence="2" id="KW-0472">Membrane</keyword>
<dbReference type="InterPro" id="IPR036942">
    <property type="entry name" value="Beta-barrel_TonB_sf"/>
</dbReference>
<dbReference type="InterPro" id="IPR008969">
    <property type="entry name" value="CarboxyPept-like_regulatory"/>
</dbReference>
<evidence type="ECO:0000256" key="1">
    <source>
        <dbReference type="ARBA" id="ARBA00004442"/>
    </source>
</evidence>
<keyword evidence="4" id="KW-0732">Signal</keyword>
<evidence type="ECO:0000313" key="5">
    <source>
        <dbReference type="EMBL" id="NER17142.1"/>
    </source>
</evidence>
<dbReference type="GO" id="GO:0009279">
    <property type="term" value="C:cell outer membrane"/>
    <property type="evidence" value="ECO:0007669"/>
    <property type="project" value="UniProtKB-SubCell"/>
</dbReference>
<dbReference type="Proteomes" id="UP000474296">
    <property type="component" value="Unassembled WGS sequence"/>
</dbReference>
<comment type="subcellular location">
    <subcellularLocation>
        <location evidence="1">Cell outer membrane</location>
    </subcellularLocation>
</comment>
<dbReference type="SUPFAM" id="SSF56935">
    <property type="entry name" value="Porins"/>
    <property type="match status" value="1"/>
</dbReference>
<accession>A0A6M0CHZ2</accession>
<feature type="chain" id="PRO_5027089452" evidence="4">
    <location>
        <begin position="20"/>
        <end position="905"/>
    </location>
</feature>
<comment type="caution">
    <text evidence="5">The sequence shown here is derived from an EMBL/GenBank/DDBJ whole genome shotgun (WGS) entry which is preliminary data.</text>
</comment>
<keyword evidence="6" id="KW-1185">Reference proteome</keyword>
<name>A0A6M0CHZ2_9FLAO</name>
<feature type="signal peptide" evidence="4">
    <location>
        <begin position="1"/>
        <end position="19"/>
    </location>
</feature>
<dbReference type="Pfam" id="PF13715">
    <property type="entry name" value="CarbopepD_reg_2"/>
    <property type="match status" value="1"/>
</dbReference>
<dbReference type="Gene3D" id="2.40.170.20">
    <property type="entry name" value="TonB-dependent receptor, beta-barrel domain"/>
    <property type="match status" value="1"/>
</dbReference>
<dbReference type="SUPFAM" id="SSF49464">
    <property type="entry name" value="Carboxypeptidase regulatory domain-like"/>
    <property type="match status" value="1"/>
</dbReference>
<reference evidence="5 6" key="1">
    <citation type="submission" date="2020-01" db="EMBL/GenBank/DDBJ databases">
        <title>Spongiivirga citrea KCTC 32990T.</title>
        <authorList>
            <person name="Wang G."/>
        </authorList>
    </citation>
    <scope>NUCLEOTIDE SEQUENCE [LARGE SCALE GENOMIC DNA]</scope>
    <source>
        <strain evidence="5 6">KCTC 32990</strain>
    </source>
</reference>
<keyword evidence="3" id="KW-0998">Cell outer membrane</keyword>